<keyword evidence="1" id="KW-0812">Transmembrane</keyword>
<evidence type="ECO:0000256" key="1">
    <source>
        <dbReference type="SAM" id="Phobius"/>
    </source>
</evidence>
<organism evidence="2 3">
    <name type="scientific">Alteraurantiacibacter buctensis</name>
    <dbReference type="NCBI Taxonomy" id="1503981"/>
    <lineage>
        <taxon>Bacteria</taxon>
        <taxon>Pseudomonadati</taxon>
        <taxon>Pseudomonadota</taxon>
        <taxon>Alphaproteobacteria</taxon>
        <taxon>Sphingomonadales</taxon>
        <taxon>Erythrobacteraceae</taxon>
        <taxon>Alteraurantiacibacter</taxon>
    </lineage>
</organism>
<dbReference type="EMBL" id="WTYV01000005">
    <property type="protein sequence ID" value="MXO72615.1"/>
    <property type="molecule type" value="Genomic_DNA"/>
</dbReference>
<dbReference type="AlphaFoldDB" id="A0A844YWB0"/>
<proteinExistence type="predicted"/>
<dbReference type="RefSeq" id="WP_160772532.1">
    <property type="nucleotide sequence ID" value="NZ_WTYV01000005.1"/>
</dbReference>
<dbReference type="Proteomes" id="UP000466966">
    <property type="component" value="Unassembled WGS sequence"/>
</dbReference>
<name>A0A844YWB0_9SPHN</name>
<protein>
    <submittedName>
        <fullName evidence="2">Uncharacterized protein</fullName>
    </submittedName>
</protein>
<dbReference type="OrthoDB" id="7429148at2"/>
<keyword evidence="3" id="KW-1185">Reference proteome</keyword>
<keyword evidence="1" id="KW-0472">Membrane</keyword>
<sequence>MNTSMTGATGADRRAQIEALLASYPDTTDDELRELLHWFKHEATALDVGMVASNPLVTSGYRRFRADQLDRLTLREYALMTCVVGMVAALLAYAVWYFA</sequence>
<feature type="transmembrane region" description="Helical" evidence="1">
    <location>
        <begin position="77"/>
        <end position="98"/>
    </location>
</feature>
<evidence type="ECO:0000313" key="2">
    <source>
        <dbReference type="EMBL" id="MXO72615.1"/>
    </source>
</evidence>
<comment type="caution">
    <text evidence="2">The sequence shown here is derived from an EMBL/GenBank/DDBJ whole genome shotgun (WGS) entry which is preliminary data.</text>
</comment>
<keyword evidence="1" id="KW-1133">Transmembrane helix</keyword>
<evidence type="ECO:0000313" key="3">
    <source>
        <dbReference type="Proteomes" id="UP000466966"/>
    </source>
</evidence>
<reference evidence="2 3" key="1">
    <citation type="submission" date="2019-12" db="EMBL/GenBank/DDBJ databases">
        <title>Genomic-based taxomic classification of the family Erythrobacteraceae.</title>
        <authorList>
            <person name="Xu L."/>
        </authorList>
    </citation>
    <scope>NUCLEOTIDE SEQUENCE [LARGE SCALE GENOMIC DNA]</scope>
    <source>
        <strain evidence="2 3">M0322</strain>
    </source>
</reference>
<accession>A0A844YWB0</accession>
<gene>
    <name evidence="2" type="ORF">GRI99_13365</name>
</gene>